<dbReference type="InterPro" id="IPR026055">
    <property type="entry name" value="FAR"/>
</dbReference>
<dbReference type="GO" id="GO:0080019">
    <property type="term" value="F:alcohol-forming very long-chain fatty acyl-CoA reductase activity"/>
    <property type="evidence" value="ECO:0007669"/>
    <property type="project" value="InterPro"/>
</dbReference>
<dbReference type="Pfam" id="PF07993">
    <property type="entry name" value="NAD_binding_4"/>
    <property type="match status" value="1"/>
</dbReference>
<reference evidence="2 3" key="1">
    <citation type="journal article" date="2016" name="Nat. Commun.">
        <title>Thousands of microbial genomes shed light on interconnected biogeochemical processes in an aquifer system.</title>
        <authorList>
            <person name="Anantharaman K."/>
            <person name="Brown C.T."/>
            <person name="Hug L.A."/>
            <person name="Sharon I."/>
            <person name="Castelle C.J."/>
            <person name="Probst A.J."/>
            <person name="Thomas B.C."/>
            <person name="Singh A."/>
            <person name="Wilkins M.J."/>
            <person name="Karaoz U."/>
            <person name="Brodie E.L."/>
            <person name="Williams K.H."/>
            <person name="Hubbard S.S."/>
            <person name="Banfield J.F."/>
        </authorList>
    </citation>
    <scope>NUCLEOTIDE SEQUENCE [LARGE SCALE GENOMIC DNA]</scope>
</reference>
<dbReference type="GO" id="GO:0035336">
    <property type="term" value="P:long-chain fatty-acyl-CoA metabolic process"/>
    <property type="evidence" value="ECO:0007669"/>
    <property type="project" value="TreeGrafter"/>
</dbReference>
<proteinExistence type="predicted"/>
<dbReference type="STRING" id="1802591.A2113_01495"/>
<dbReference type="Proteomes" id="UP000176299">
    <property type="component" value="Unassembled WGS sequence"/>
</dbReference>
<dbReference type="InterPro" id="IPR036291">
    <property type="entry name" value="NAD(P)-bd_dom_sf"/>
</dbReference>
<dbReference type="Gene3D" id="3.40.50.720">
    <property type="entry name" value="NAD(P)-binding Rossmann-like Domain"/>
    <property type="match status" value="1"/>
</dbReference>
<dbReference type="PANTHER" id="PTHR11011">
    <property type="entry name" value="MALE STERILITY PROTEIN 2-RELATED"/>
    <property type="match status" value="1"/>
</dbReference>
<gene>
    <name evidence="2" type="ORF">A2113_01495</name>
</gene>
<dbReference type="PANTHER" id="PTHR11011:SF45">
    <property type="entry name" value="FATTY ACYL-COA REDUCTASE CG8306-RELATED"/>
    <property type="match status" value="1"/>
</dbReference>
<evidence type="ECO:0000259" key="1">
    <source>
        <dbReference type="Pfam" id="PF07993"/>
    </source>
</evidence>
<dbReference type="AlphaFoldDB" id="A0A1G1W034"/>
<organism evidence="2 3">
    <name type="scientific">Candidatus Woykebacteria bacterium GWA1_44_8</name>
    <dbReference type="NCBI Taxonomy" id="1802591"/>
    <lineage>
        <taxon>Bacteria</taxon>
        <taxon>Candidatus Woykeibacteriota</taxon>
    </lineage>
</organism>
<accession>A0A1G1W034</accession>
<dbReference type="InterPro" id="IPR013120">
    <property type="entry name" value="FAR_NAD-bd"/>
</dbReference>
<dbReference type="EMBL" id="MHCN01000019">
    <property type="protein sequence ID" value="OGY20960.1"/>
    <property type="molecule type" value="Genomic_DNA"/>
</dbReference>
<evidence type="ECO:0000313" key="3">
    <source>
        <dbReference type="Proteomes" id="UP000176299"/>
    </source>
</evidence>
<comment type="caution">
    <text evidence="2">The sequence shown here is derived from an EMBL/GenBank/DDBJ whole genome shotgun (WGS) entry which is preliminary data.</text>
</comment>
<sequence length="357" mass="40982">MNSNKKETILITGATGTLGKRLLKEVKKSPRIGKIILLVRGESDEMARQRVLDNPNSSGIRDLKVYASDITKNKLGLGKDLYTDISQEVTQIIHCAANVKFSLPLDETRLINHHGTANLIDLAKKCRNLSKFGHVSTAYVAGKRRGVIYENELEHNAGFISSYEQSKYETEILVRKNLESLPINVFRPTILLENESRNAVNYMLKLFYEGSLPIIPGDKRGHVDLVPVDYCAFAIWRVFDKYFSQGKTYHIVAGPENSYTLEELVERVVVTFSKYKPLRKPKFVQLNEFQALILKKLADTKIGVFRKLNTFATQLLYPKIFDNTNLKNLKDKNLRPRRIETYFDQYLSDFLRRNTND</sequence>
<evidence type="ECO:0000313" key="2">
    <source>
        <dbReference type="EMBL" id="OGY20960.1"/>
    </source>
</evidence>
<name>A0A1G1W034_9BACT</name>
<protein>
    <recommendedName>
        <fullName evidence="1">Thioester reductase (TE) domain-containing protein</fullName>
    </recommendedName>
</protein>
<dbReference type="SUPFAM" id="SSF51735">
    <property type="entry name" value="NAD(P)-binding Rossmann-fold domains"/>
    <property type="match status" value="1"/>
</dbReference>
<feature type="domain" description="Thioester reductase (TE)" evidence="1">
    <location>
        <begin position="11"/>
        <end position="235"/>
    </location>
</feature>